<dbReference type="AlphaFoldDB" id="A0A1I1QVX1"/>
<keyword evidence="2" id="KW-1185">Reference proteome</keyword>
<dbReference type="STRING" id="441112.SAMN04488094_12231"/>
<dbReference type="RefSeq" id="WP_177208452.1">
    <property type="nucleotide sequence ID" value="NZ_FOLG01000022.1"/>
</dbReference>
<gene>
    <name evidence="1" type="ORF">SAMN04488094_12231</name>
</gene>
<evidence type="ECO:0000313" key="2">
    <source>
        <dbReference type="Proteomes" id="UP000198728"/>
    </source>
</evidence>
<accession>A0A1I1QVX1</accession>
<dbReference type="SUPFAM" id="SSF82784">
    <property type="entry name" value="OsmC-like"/>
    <property type="match status" value="1"/>
</dbReference>
<organism evidence="1 2">
    <name type="scientific">Tropicimonas isoalkanivorans</name>
    <dbReference type="NCBI Taxonomy" id="441112"/>
    <lineage>
        <taxon>Bacteria</taxon>
        <taxon>Pseudomonadati</taxon>
        <taxon>Pseudomonadota</taxon>
        <taxon>Alphaproteobacteria</taxon>
        <taxon>Rhodobacterales</taxon>
        <taxon>Roseobacteraceae</taxon>
        <taxon>Tropicimonas</taxon>
    </lineage>
</organism>
<dbReference type="InterPro" id="IPR052924">
    <property type="entry name" value="OsmC/Ohr_hydroprdx_reductase"/>
</dbReference>
<reference evidence="1 2" key="1">
    <citation type="submission" date="2016-10" db="EMBL/GenBank/DDBJ databases">
        <authorList>
            <person name="de Groot N.N."/>
        </authorList>
    </citation>
    <scope>NUCLEOTIDE SEQUENCE [LARGE SCALE GENOMIC DNA]</scope>
    <source>
        <strain evidence="1 2">DSM 19548</strain>
    </source>
</reference>
<dbReference type="PANTHER" id="PTHR35368">
    <property type="entry name" value="HYDROPEROXIDE REDUCTASE"/>
    <property type="match status" value="1"/>
</dbReference>
<dbReference type="EMBL" id="FOLG01000022">
    <property type="protein sequence ID" value="SFD24028.1"/>
    <property type="molecule type" value="Genomic_DNA"/>
</dbReference>
<proteinExistence type="predicted"/>
<dbReference type="Gene3D" id="3.30.300.20">
    <property type="match status" value="1"/>
</dbReference>
<name>A0A1I1QVX1_9RHOB</name>
<dbReference type="InterPro" id="IPR003718">
    <property type="entry name" value="OsmC/Ohr_fam"/>
</dbReference>
<dbReference type="PANTHER" id="PTHR35368:SF1">
    <property type="entry name" value="HYDROPEROXIDE REDUCTASE"/>
    <property type="match status" value="1"/>
</dbReference>
<dbReference type="InterPro" id="IPR036102">
    <property type="entry name" value="OsmC/Ohrsf"/>
</dbReference>
<dbReference type="InterPro" id="IPR015946">
    <property type="entry name" value="KH_dom-like_a/b"/>
</dbReference>
<evidence type="ECO:0000313" key="1">
    <source>
        <dbReference type="EMBL" id="SFD24028.1"/>
    </source>
</evidence>
<protein>
    <submittedName>
        <fullName evidence="1">Uncharacterized OsmC-related protein</fullName>
    </submittedName>
</protein>
<dbReference type="Pfam" id="PF02566">
    <property type="entry name" value="OsmC"/>
    <property type="match status" value="1"/>
</dbReference>
<dbReference type="Proteomes" id="UP000198728">
    <property type="component" value="Unassembled WGS sequence"/>
</dbReference>
<sequence length="176" mass="19116">MTLATRTSDNDLKSIILGTQDAIRADPEKGKVTFRSACTSAEGFRTEAKIRDHKLTADFSEALGGHNAGPSPVELVLASIGTCQAMTYRAYATAMDIPLEEIEVEVEGDIDLRGFLAVDDSVRPGFEALRVKVRLVSDAPRDQIEMLRTASDTHCPLRDIVANTVPVALEVQQQTT</sequence>